<evidence type="ECO:0000313" key="2">
    <source>
        <dbReference type="EMBL" id="MBD1396967.1"/>
    </source>
</evidence>
<keyword evidence="3" id="KW-1185">Reference proteome</keyword>
<dbReference type="InterPro" id="IPR011335">
    <property type="entry name" value="Restrct_endonuc-II-like"/>
</dbReference>
<dbReference type="RefSeq" id="WP_191183101.1">
    <property type="nucleotide sequence ID" value="NZ_JACXAJ010000002.1"/>
</dbReference>
<dbReference type="EMBL" id="JACXAJ010000002">
    <property type="protein sequence ID" value="MBD1396967.1"/>
    <property type="molecule type" value="Genomic_DNA"/>
</dbReference>
<proteinExistence type="predicted"/>
<organism evidence="2 3">
    <name type="scientific">Pontibacter aquaedesilientis</name>
    <dbReference type="NCBI Taxonomy" id="2766980"/>
    <lineage>
        <taxon>Bacteria</taxon>
        <taxon>Pseudomonadati</taxon>
        <taxon>Bacteroidota</taxon>
        <taxon>Cytophagia</taxon>
        <taxon>Cytophagales</taxon>
        <taxon>Hymenobacteraceae</taxon>
        <taxon>Pontibacter</taxon>
    </lineage>
</organism>
<evidence type="ECO:0000313" key="3">
    <source>
        <dbReference type="Proteomes" id="UP000625551"/>
    </source>
</evidence>
<feature type="domain" description="DUF559" evidence="1">
    <location>
        <begin position="12"/>
        <end position="115"/>
    </location>
</feature>
<dbReference type="InterPro" id="IPR007569">
    <property type="entry name" value="DUF559"/>
</dbReference>
<dbReference type="SUPFAM" id="SSF52980">
    <property type="entry name" value="Restriction endonuclease-like"/>
    <property type="match status" value="1"/>
</dbReference>
<dbReference type="Gene3D" id="3.40.960.10">
    <property type="entry name" value="VSR Endonuclease"/>
    <property type="match status" value="1"/>
</dbReference>
<dbReference type="InterPro" id="IPR047216">
    <property type="entry name" value="Endonuclease_DUF559_bact"/>
</dbReference>
<protein>
    <submittedName>
        <fullName evidence="2">DUF559 domain-containing protein</fullName>
    </submittedName>
</protein>
<dbReference type="Pfam" id="PF04480">
    <property type="entry name" value="DUF559"/>
    <property type="match status" value="1"/>
</dbReference>
<comment type="caution">
    <text evidence="2">The sequence shown here is derived from an EMBL/GenBank/DDBJ whole genome shotgun (WGS) entry which is preliminary data.</text>
</comment>
<dbReference type="PANTHER" id="PTHR38590">
    <property type="entry name" value="BLL0828 PROTEIN"/>
    <property type="match status" value="1"/>
</dbReference>
<dbReference type="PANTHER" id="PTHR38590:SF1">
    <property type="entry name" value="BLL0828 PROTEIN"/>
    <property type="match status" value="1"/>
</dbReference>
<evidence type="ECO:0000259" key="1">
    <source>
        <dbReference type="Pfam" id="PF04480"/>
    </source>
</evidence>
<sequence>MMQLHNRGYLKGKRKDLRNHSTPAEDELWKYLRGGQLSGRKFRRQHSVGNFILDFYCSSEKLAIELDGQVHHSAIVHNMDHERDQVLQEFGIKVLRFENKDVFQNIEALLQEISSSFSK</sequence>
<gene>
    <name evidence="2" type="ORF">H9Q13_07305</name>
</gene>
<dbReference type="Proteomes" id="UP000625551">
    <property type="component" value="Unassembled WGS sequence"/>
</dbReference>
<accession>A0ABR7XF98</accession>
<dbReference type="CDD" id="cd01038">
    <property type="entry name" value="Endonuclease_DUF559"/>
    <property type="match status" value="1"/>
</dbReference>
<reference evidence="2 3" key="1">
    <citation type="submission" date="2020-09" db="EMBL/GenBank/DDBJ databases">
        <title>Genome sequencing and assembly of Pontibacter sp.</title>
        <authorList>
            <person name="Chhetri G."/>
        </authorList>
    </citation>
    <scope>NUCLEOTIDE SEQUENCE [LARGE SCALE GENOMIC DNA]</scope>
    <source>
        <strain evidence="2 3">JH31</strain>
    </source>
</reference>
<name>A0ABR7XF98_9BACT</name>